<evidence type="ECO:0000256" key="1">
    <source>
        <dbReference type="SAM" id="SignalP"/>
    </source>
</evidence>
<dbReference type="InterPro" id="IPR011042">
    <property type="entry name" value="6-blade_b-propeller_TolB-like"/>
</dbReference>
<dbReference type="SUPFAM" id="SSF63829">
    <property type="entry name" value="Calcium-dependent phosphotriesterase"/>
    <property type="match status" value="1"/>
</dbReference>
<gene>
    <name evidence="3" type="ORF">J7S33_02510</name>
    <name evidence="2" type="ORF">JOE68_000474</name>
</gene>
<accession>A0A8T8HZV4</accession>
<feature type="signal peptide" evidence="1">
    <location>
        <begin position="1"/>
        <end position="25"/>
    </location>
</feature>
<dbReference type="EMBL" id="CP072788">
    <property type="protein sequence ID" value="QTR03919.1"/>
    <property type="molecule type" value="Genomic_DNA"/>
</dbReference>
<dbReference type="AlphaFoldDB" id="A0A8T8HZV4"/>
<evidence type="ECO:0000313" key="4">
    <source>
        <dbReference type="Proteomes" id="UP000671828"/>
    </source>
</evidence>
<sequence>MSRMSGVLAAVVVGLSLVTAAPAAAEDAPPFPTEFRLPDGFRPEGIAIGDTPIAYFGSLADGDLYRVDLRTGAGEVFSQGPGGPSIGLKVDRRGRLFVAGGGQLRVVDARSGAILKSYAITTPGAFANDVVIADDGAYFTDSRNAVLYKIAFGRHGRLPDTYTAIPLTGDFVLVPGSINANGIARTPDGKALLVVHTHTGQLHRVVDGVTEVVDLGGELLTGGDGLLVRGRTLHVVLNGSNAVAVVQLDKAGTSGKLVTKITDPRFDVPTTVAAHGRRLYLPNARFGTPPTPTTEYTAVAVPTR</sequence>
<feature type="chain" id="PRO_5035836340" evidence="1">
    <location>
        <begin position="26"/>
        <end position="304"/>
    </location>
</feature>
<evidence type="ECO:0000313" key="2">
    <source>
        <dbReference type="EMBL" id="MBM7809609.1"/>
    </source>
</evidence>
<proteinExistence type="predicted"/>
<organism evidence="3 4">
    <name type="scientific">Saccharothrix algeriensis</name>
    <dbReference type="NCBI Taxonomy" id="173560"/>
    <lineage>
        <taxon>Bacteria</taxon>
        <taxon>Bacillati</taxon>
        <taxon>Actinomycetota</taxon>
        <taxon>Actinomycetes</taxon>
        <taxon>Pseudonocardiales</taxon>
        <taxon>Pseudonocardiaceae</taxon>
        <taxon>Saccharothrix</taxon>
    </lineage>
</organism>
<protein>
    <submittedName>
        <fullName evidence="3">SMP-30/gluconolactonase/LRE family protein</fullName>
    </submittedName>
    <submittedName>
        <fullName evidence="2">Sugar lactone lactonase YvrE</fullName>
    </submittedName>
</protein>
<reference evidence="3" key="2">
    <citation type="submission" date="2021-04" db="EMBL/GenBank/DDBJ databases">
        <title>Saccharothrix algeriensis WGS.</title>
        <authorList>
            <person name="Stuskova K."/>
            <person name="Hakalova E."/>
            <person name="Tebbal A.B."/>
            <person name="Eichmeier A."/>
        </authorList>
    </citation>
    <scope>NUCLEOTIDE SEQUENCE</scope>
    <source>
        <strain evidence="3">NRRL B-24137</strain>
    </source>
</reference>
<evidence type="ECO:0000313" key="3">
    <source>
        <dbReference type="EMBL" id="QTR03919.1"/>
    </source>
</evidence>
<name>A0A8T8HZV4_9PSEU</name>
<keyword evidence="1" id="KW-0732">Signal</keyword>
<dbReference type="EMBL" id="JAFBCL010000001">
    <property type="protein sequence ID" value="MBM7809609.1"/>
    <property type="molecule type" value="Genomic_DNA"/>
</dbReference>
<evidence type="ECO:0000313" key="5">
    <source>
        <dbReference type="Proteomes" id="UP001195724"/>
    </source>
</evidence>
<dbReference type="Proteomes" id="UP000671828">
    <property type="component" value="Chromosome"/>
</dbReference>
<dbReference type="Gene3D" id="2.120.10.30">
    <property type="entry name" value="TolB, C-terminal domain"/>
    <property type="match status" value="1"/>
</dbReference>
<reference evidence="2 5" key="1">
    <citation type="submission" date="2021-01" db="EMBL/GenBank/DDBJ databases">
        <title>Sequencing the genomes of 1000 actinobacteria strains.</title>
        <authorList>
            <person name="Klenk H.-P."/>
        </authorList>
    </citation>
    <scope>NUCLEOTIDE SEQUENCE [LARGE SCALE GENOMIC DNA]</scope>
    <source>
        <strain evidence="2 5">DSM 44581</strain>
    </source>
</reference>
<dbReference type="RefSeq" id="WP_204840705.1">
    <property type="nucleotide sequence ID" value="NZ_JAFBCL010000001.1"/>
</dbReference>
<keyword evidence="5" id="KW-1185">Reference proteome</keyword>
<dbReference type="Proteomes" id="UP001195724">
    <property type="component" value="Unassembled WGS sequence"/>
</dbReference>